<comment type="caution">
    <text evidence="7">Lacks conserved residue(s) required for the propagation of feature annotation.</text>
</comment>
<dbReference type="EMBL" id="OD566755">
    <property type="protein sequence ID" value="CAD7444587.1"/>
    <property type="molecule type" value="Genomic_DNA"/>
</dbReference>
<feature type="signal peptide" evidence="8">
    <location>
        <begin position="1"/>
        <end position="29"/>
    </location>
</feature>
<dbReference type="GO" id="GO:0005509">
    <property type="term" value="F:calcium ion binding"/>
    <property type="evidence" value="ECO:0007669"/>
    <property type="project" value="InterPro"/>
</dbReference>
<dbReference type="InterPro" id="IPR002859">
    <property type="entry name" value="PKD/REJ-like"/>
</dbReference>
<dbReference type="PANTHER" id="PTHR46730:SF1">
    <property type="entry name" value="PLAT DOMAIN-CONTAINING PROTEIN"/>
    <property type="match status" value="1"/>
</dbReference>
<keyword evidence="5" id="KW-0472">Membrane</keyword>
<dbReference type="SMART" id="SM00179">
    <property type="entry name" value="EGF_CA"/>
    <property type="match status" value="1"/>
</dbReference>
<evidence type="ECO:0000256" key="5">
    <source>
        <dbReference type="ARBA" id="ARBA00023136"/>
    </source>
</evidence>
<dbReference type="Gene3D" id="2.10.25.10">
    <property type="entry name" value="Laminin"/>
    <property type="match status" value="1"/>
</dbReference>
<organism evidence="10">
    <name type="scientific">Timema bartmani</name>
    <dbReference type="NCBI Taxonomy" id="61472"/>
    <lineage>
        <taxon>Eukaryota</taxon>
        <taxon>Metazoa</taxon>
        <taxon>Ecdysozoa</taxon>
        <taxon>Arthropoda</taxon>
        <taxon>Hexapoda</taxon>
        <taxon>Insecta</taxon>
        <taxon>Pterygota</taxon>
        <taxon>Neoptera</taxon>
        <taxon>Polyneoptera</taxon>
        <taxon>Phasmatodea</taxon>
        <taxon>Timematodea</taxon>
        <taxon>Timematoidea</taxon>
        <taxon>Timematidae</taxon>
        <taxon>Timema</taxon>
    </lineage>
</organism>
<evidence type="ECO:0000256" key="6">
    <source>
        <dbReference type="ARBA" id="ARBA00023157"/>
    </source>
</evidence>
<feature type="chain" id="PRO_5030857545" description="EGF-like domain-containing protein" evidence="8">
    <location>
        <begin position="30"/>
        <end position="629"/>
    </location>
</feature>
<evidence type="ECO:0000256" key="2">
    <source>
        <dbReference type="ARBA" id="ARBA00022692"/>
    </source>
</evidence>
<comment type="subcellular location">
    <subcellularLocation>
        <location evidence="1">Membrane</location>
    </subcellularLocation>
</comment>
<accession>A0A7R9F2F1</accession>
<keyword evidence="2" id="KW-0812">Transmembrane</keyword>
<dbReference type="PROSITE" id="PS50026">
    <property type="entry name" value="EGF_3"/>
    <property type="match status" value="1"/>
</dbReference>
<keyword evidence="7" id="KW-0245">EGF-like domain</keyword>
<dbReference type="AlphaFoldDB" id="A0A7R9F2F1"/>
<dbReference type="PROSITE" id="PS00022">
    <property type="entry name" value="EGF_1"/>
    <property type="match status" value="1"/>
</dbReference>
<evidence type="ECO:0000256" key="1">
    <source>
        <dbReference type="ARBA" id="ARBA00004370"/>
    </source>
</evidence>
<dbReference type="SUPFAM" id="SSF57196">
    <property type="entry name" value="EGF/Laminin"/>
    <property type="match status" value="1"/>
</dbReference>
<evidence type="ECO:0000256" key="3">
    <source>
        <dbReference type="ARBA" id="ARBA00022737"/>
    </source>
</evidence>
<protein>
    <recommendedName>
        <fullName evidence="9">EGF-like domain-containing protein</fullName>
    </recommendedName>
</protein>
<proteinExistence type="predicted"/>
<evidence type="ECO:0000256" key="8">
    <source>
        <dbReference type="SAM" id="SignalP"/>
    </source>
</evidence>
<evidence type="ECO:0000313" key="10">
    <source>
        <dbReference type="EMBL" id="CAD7444587.1"/>
    </source>
</evidence>
<gene>
    <name evidence="10" type="ORF">TBIB3V08_LOCUS6962</name>
</gene>
<dbReference type="InterPro" id="IPR001881">
    <property type="entry name" value="EGF-like_Ca-bd_dom"/>
</dbReference>
<feature type="disulfide bond" evidence="7">
    <location>
        <begin position="115"/>
        <end position="124"/>
    </location>
</feature>
<keyword evidence="8" id="KW-0732">Signal</keyword>
<reference evidence="10" key="1">
    <citation type="submission" date="2020-11" db="EMBL/GenBank/DDBJ databases">
        <authorList>
            <person name="Tran Van P."/>
        </authorList>
    </citation>
    <scope>NUCLEOTIDE SEQUENCE</scope>
</reference>
<dbReference type="GO" id="GO:0006816">
    <property type="term" value="P:calcium ion transport"/>
    <property type="evidence" value="ECO:0007669"/>
    <property type="project" value="TreeGrafter"/>
</dbReference>
<dbReference type="CDD" id="cd00054">
    <property type="entry name" value="EGF_CA"/>
    <property type="match status" value="1"/>
</dbReference>
<evidence type="ECO:0000256" key="4">
    <source>
        <dbReference type="ARBA" id="ARBA00022989"/>
    </source>
</evidence>
<dbReference type="PANTHER" id="PTHR46730">
    <property type="entry name" value="POLYCYSTIN-1"/>
    <property type="match status" value="1"/>
</dbReference>
<dbReference type="Pfam" id="PF02010">
    <property type="entry name" value="REJ"/>
    <property type="match status" value="1"/>
</dbReference>
<keyword evidence="6 7" id="KW-1015">Disulfide bond</keyword>
<dbReference type="PROSITE" id="PS01186">
    <property type="entry name" value="EGF_2"/>
    <property type="match status" value="1"/>
</dbReference>
<dbReference type="InterPro" id="IPR000742">
    <property type="entry name" value="EGF"/>
</dbReference>
<feature type="domain" description="EGF-like" evidence="9">
    <location>
        <begin position="89"/>
        <end position="125"/>
    </location>
</feature>
<sequence>MFRGFTPCMSSKLILTWLSLSLYAAPISAKQARDNFSYDYVSANTKRGSEATNKTCPECYGRGYCEEKDGNIKCLCFEQFYEGADCMTEVNHCKTNPCKNDGDCQPVWGNYFCKCRKGFHGVNCTEQGKIKRVERPQFLYNVEVEVPGEDAFILLLDGAKTSSMGEEFSLDYETGTGMKFFIKKLELIKNPRKLAKKYELDHSILHHFPRENKMGYIVRGYSYTSNRGPVYISVKIKNKNTVQFEGRYLVVPEKNPSFCTPTILMQDWYELVSSLYHRPETGVQYSLGDGSTFSHNANVGATEYDKAPMYKREERFSVRSKTTPDCSDQEPQLSQYWFQYNISDDAPVPADDTFGALDTDWNSQTEYAFQPFTMNFGFYLMKVAVLEEVNEILGAQKNSFWNENMCGFHVVPAGLVACMAGGESATVGVHQELQLSAELSFDPNESPYNQQHLRYKWSCWTSTRSKGHYCKGKGAQVGTGVLLSIPKDRLQVDSVYEFMVEVWSTKPPVPGYPLNPSNATKTVTVIDGRPAILALEYVKNVGPYFPSNPEEIVYLKVVCEAECADTVEEMKYEWTFEPAEGSKKMLDWKQDTQFGQNTDKLLILENKLTQSETYLISVTGIDNTWAPQP</sequence>
<dbReference type="GO" id="GO:0005886">
    <property type="term" value="C:plasma membrane"/>
    <property type="evidence" value="ECO:0007669"/>
    <property type="project" value="TreeGrafter"/>
</dbReference>
<dbReference type="GO" id="GO:0005261">
    <property type="term" value="F:monoatomic cation channel activity"/>
    <property type="evidence" value="ECO:0007669"/>
    <property type="project" value="TreeGrafter"/>
</dbReference>
<keyword evidence="3" id="KW-0677">Repeat</keyword>
<evidence type="ECO:0000256" key="7">
    <source>
        <dbReference type="PROSITE-ProRule" id="PRU00076"/>
    </source>
</evidence>
<dbReference type="SMART" id="SM00181">
    <property type="entry name" value="EGF"/>
    <property type="match status" value="1"/>
</dbReference>
<evidence type="ECO:0000259" key="9">
    <source>
        <dbReference type="PROSITE" id="PS50026"/>
    </source>
</evidence>
<keyword evidence="4" id="KW-1133">Transmembrane helix</keyword>
<name>A0A7R9F2F1_9NEOP</name>
<dbReference type="Pfam" id="PF00008">
    <property type="entry name" value="EGF"/>
    <property type="match status" value="1"/>
</dbReference>